<comment type="caution">
    <text evidence="1">The sequence shown here is derived from an EMBL/GenBank/DDBJ whole genome shotgun (WGS) entry which is preliminary data.</text>
</comment>
<proteinExistence type="predicted"/>
<organism evidence="1 2">
    <name type="scientific">Ostreibacterium oceani</name>
    <dbReference type="NCBI Taxonomy" id="2654998"/>
    <lineage>
        <taxon>Bacteria</taxon>
        <taxon>Pseudomonadati</taxon>
        <taxon>Pseudomonadota</taxon>
        <taxon>Gammaproteobacteria</taxon>
        <taxon>Cardiobacteriales</taxon>
        <taxon>Ostreibacteriaceae</taxon>
        <taxon>Ostreibacterium</taxon>
    </lineage>
</organism>
<sequence length="69" mass="7593">MNIVNCSTLQLASLTRDDVLGDLVYTGGLGYFAQLHSMDRMLSTQSTDIGRMTLGFGSYGYEPKLRQSP</sequence>
<dbReference type="Proteomes" id="UP000471298">
    <property type="component" value="Unassembled WGS sequence"/>
</dbReference>
<keyword evidence="2" id="KW-1185">Reference proteome</keyword>
<gene>
    <name evidence="1" type="ORF">GCU85_05415</name>
</gene>
<dbReference type="InParanoid" id="A0A6N7EYF7"/>
<evidence type="ECO:0000313" key="2">
    <source>
        <dbReference type="Proteomes" id="UP000471298"/>
    </source>
</evidence>
<reference evidence="1 2" key="1">
    <citation type="submission" date="2019-10" db="EMBL/GenBank/DDBJ databases">
        <title>Cardiobacteriales fam. a chemoheterotrophic member of the order Cardiobacteriales, and proposal of Cardiobacteriales fam. nov.</title>
        <authorList>
            <person name="Wang C."/>
        </authorList>
    </citation>
    <scope>NUCLEOTIDE SEQUENCE [LARGE SCALE GENOMIC DNA]</scope>
    <source>
        <strain evidence="1 2">ML27</strain>
    </source>
</reference>
<dbReference type="AlphaFoldDB" id="A0A6N7EYF7"/>
<evidence type="ECO:0000313" key="1">
    <source>
        <dbReference type="EMBL" id="MPV86167.1"/>
    </source>
</evidence>
<name>A0A6N7EYF7_9GAMM</name>
<protein>
    <submittedName>
        <fullName evidence="1">Uncharacterized protein</fullName>
    </submittedName>
</protein>
<accession>A0A6N7EYF7</accession>
<dbReference type="RefSeq" id="WP_152810145.1">
    <property type="nucleotide sequence ID" value="NZ_WHNW01000004.1"/>
</dbReference>
<dbReference type="EMBL" id="WHNW01000004">
    <property type="protein sequence ID" value="MPV86167.1"/>
    <property type="molecule type" value="Genomic_DNA"/>
</dbReference>